<accession>A0A0G1L3V0</accession>
<dbReference type="AlphaFoldDB" id="A0A0G1L3V0"/>
<dbReference type="Pfam" id="PF18895">
    <property type="entry name" value="T4SS_pilin"/>
    <property type="match status" value="1"/>
</dbReference>
<sequence>MTISKLFGNITIVLNQLIGILFIVATLAFLWGVIQYVLASGDEKKLAEGKKYIIYGLIGLFVMLSMWGIVTAVRNTLFNTGGGNTIPRCIDVGGPPPPCTT</sequence>
<name>A0A0G1L3V0_9BACT</name>
<dbReference type="InterPro" id="IPR043993">
    <property type="entry name" value="T4SS_pilin"/>
</dbReference>
<dbReference type="STRING" id="1618646.UW57_C0009G0008"/>
<gene>
    <name evidence="2" type="ORF">UW57_C0009G0008</name>
</gene>
<keyword evidence="1" id="KW-0812">Transmembrane</keyword>
<proteinExistence type="predicted"/>
<evidence type="ECO:0000256" key="1">
    <source>
        <dbReference type="SAM" id="Phobius"/>
    </source>
</evidence>
<keyword evidence="1" id="KW-0472">Membrane</keyword>
<protein>
    <submittedName>
        <fullName evidence="2">Uncharacterized protein</fullName>
    </submittedName>
</protein>
<organism evidence="2 3">
    <name type="scientific">Candidatus Giovannonibacteria bacterium GW2011_GWA1_44_29</name>
    <dbReference type="NCBI Taxonomy" id="1618646"/>
    <lineage>
        <taxon>Bacteria</taxon>
        <taxon>Candidatus Giovannoniibacteriota</taxon>
    </lineage>
</organism>
<dbReference type="Proteomes" id="UP000034652">
    <property type="component" value="Unassembled WGS sequence"/>
</dbReference>
<dbReference type="EMBL" id="LCIV01000009">
    <property type="protein sequence ID" value="KKT63272.1"/>
    <property type="molecule type" value="Genomic_DNA"/>
</dbReference>
<evidence type="ECO:0000313" key="2">
    <source>
        <dbReference type="EMBL" id="KKT63272.1"/>
    </source>
</evidence>
<reference evidence="2 3" key="1">
    <citation type="journal article" date="2015" name="Nature">
        <title>rRNA introns, odd ribosomes, and small enigmatic genomes across a large radiation of phyla.</title>
        <authorList>
            <person name="Brown C.T."/>
            <person name="Hug L.A."/>
            <person name="Thomas B.C."/>
            <person name="Sharon I."/>
            <person name="Castelle C.J."/>
            <person name="Singh A."/>
            <person name="Wilkins M.J."/>
            <person name="Williams K.H."/>
            <person name="Banfield J.F."/>
        </authorList>
    </citation>
    <scope>NUCLEOTIDE SEQUENCE [LARGE SCALE GENOMIC DNA]</scope>
</reference>
<keyword evidence="1" id="KW-1133">Transmembrane helix</keyword>
<comment type="caution">
    <text evidence="2">The sequence shown here is derived from an EMBL/GenBank/DDBJ whole genome shotgun (WGS) entry which is preliminary data.</text>
</comment>
<feature type="transmembrane region" description="Helical" evidence="1">
    <location>
        <begin position="12"/>
        <end position="32"/>
    </location>
</feature>
<feature type="transmembrane region" description="Helical" evidence="1">
    <location>
        <begin position="52"/>
        <end position="73"/>
    </location>
</feature>
<evidence type="ECO:0000313" key="3">
    <source>
        <dbReference type="Proteomes" id="UP000034652"/>
    </source>
</evidence>